<protein>
    <submittedName>
        <fullName evidence="1">Uncharacterized protein</fullName>
    </submittedName>
</protein>
<gene>
    <name evidence="1" type="ORF">EJB05_18167</name>
</gene>
<dbReference type="AlphaFoldDB" id="A0A5J9VIQ4"/>
<feature type="non-terminal residue" evidence="1">
    <location>
        <position position="1"/>
    </location>
</feature>
<sequence>LLVIASISTSFLPLPGALDFLDLEVGVLVFLRLLLSGDGSVRERHPGSRAQACAAGRRKEEVEAGAEDFPHDNIQINLRYLFLPDTRGLFDLG</sequence>
<organism evidence="1 2">
    <name type="scientific">Eragrostis curvula</name>
    <name type="common">weeping love grass</name>
    <dbReference type="NCBI Taxonomy" id="38414"/>
    <lineage>
        <taxon>Eukaryota</taxon>
        <taxon>Viridiplantae</taxon>
        <taxon>Streptophyta</taxon>
        <taxon>Embryophyta</taxon>
        <taxon>Tracheophyta</taxon>
        <taxon>Spermatophyta</taxon>
        <taxon>Magnoliopsida</taxon>
        <taxon>Liliopsida</taxon>
        <taxon>Poales</taxon>
        <taxon>Poaceae</taxon>
        <taxon>PACMAD clade</taxon>
        <taxon>Chloridoideae</taxon>
        <taxon>Eragrostideae</taxon>
        <taxon>Eragrostidinae</taxon>
        <taxon>Eragrostis</taxon>
    </lineage>
</organism>
<comment type="caution">
    <text evidence="1">The sequence shown here is derived from an EMBL/GenBank/DDBJ whole genome shotgun (WGS) entry which is preliminary data.</text>
</comment>
<dbReference type="Proteomes" id="UP000324897">
    <property type="component" value="Unassembled WGS sequence"/>
</dbReference>
<keyword evidence="2" id="KW-1185">Reference proteome</keyword>
<name>A0A5J9VIQ4_9POAL</name>
<proteinExistence type="predicted"/>
<evidence type="ECO:0000313" key="2">
    <source>
        <dbReference type="Proteomes" id="UP000324897"/>
    </source>
</evidence>
<accession>A0A5J9VIQ4</accession>
<reference evidence="1 2" key="1">
    <citation type="journal article" date="2019" name="Sci. Rep.">
        <title>A high-quality genome of Eragrostis curvula grass provides insights into Poaceae evolution and supports new strategies to enhance forage quality.</title>
        <authorList>
            <person name="Carballo J."/>
            <person name="Santos B.A.C.M."/>
            <person name="Zappacosta D."/>
            <person name="Garbus I."/>
            <person name="Selva J.P."/>
            <person name="Gallo C.A."/>
            <person name="Diaz A."/>
            <person name="Albertini E."/>
            <person name="Caccamo M."/>
            <person name="Echenique V."/>
        </authorList>
    </citation>
    <scope>NUCLEOTIDE SEQUENCE [LARGE SCALE GENOMIC DNA]</scope>
    <source>
        <strain evidence="2">cv. Victoria</strain>
        <tissue evidence="1">Leaf</tissue>
    </source>
</reference>
<evidence type="ECO:0000313" key="1">
    <source>
        <dbReference type="EMBL" id="TVU36242.1"/>
    </source>
</evidence>
<dbReference type="EMBL" id="RWGY01000009">
    <property type="protein sequence ID" value="TVU36242.1"/>
    <property type="molecule type" value="Genomic_DNA"/>
</dbReference>